<dbReference type="RefSeq" id="WP_166342055.1">
    <property type="nucleotide sequence ID" value="NZ_CP088280.1"/>
</dbReference>
<evidence type="ECO:0000313" key="3">
    <source>
        <dbReference type="Proteomes" id="UP000564836"/>
    </source>
</evidence>
<sequence length="82" mass="9300">MSKVREFIDFWVEISIHPVEQYRTPGASQDVPELTQRLVEAAKGQGISEAELRAEIGDLSDYIGDQLKAANRAERERREPTT</sequence>
<evidence type="ECO:0000313" key="1">
    <source>
        <dbReference type="EMBL" id="NYY95587.1"/>
    </source>
</evidence>
<dbReference type="EMBL" id="JACBFH010000001">
    <property type="protein sequence ID" value="NYY95587.1"/>
    <property type="molecule type" value="Genomic_DNA"/>
</dbReference>
<protein>
    <recommendedName>
        <fullName evidence="4">DUF768 domain-containing protein</fullName>
    </recommendedName>
</protein>
<gene>
    <name evidence="2" type="ORF">G6321_00021740</name>
    <name evidence="1" type="ORF">G6321_46450</name>
</gene>
<proteinExistence type="predicted"/>
<reference evidence="2 3" key="1">
    <citation type="journal article" date="2017" name="Syst. Appl. Microbiol.">
        <title>Soybeans inoculated with root zone soils of Canadian native legumes harbour diverse and novel Bradyrhizobium spp. that possess agricultural potential.</title>
        <authorList>
            <person name="Bromfield E.S.P."/>
            <person name="Cloutier S."/>
            <person name="Tambong J.T."/>
            <person name="Tran Thi T.V."/>
        </authorList>
    </citation>
    <scope>NUCLEOTIDE SEQUENCE [LARGE SCALE GENOMIC DNA]</scope>
    <source>
        <strain evidence="2 3">323S2</strain>
    </source>
</reference>
<evidence type="ECO:0000313" key="2">
    <source>
        <dbReference type="EMBL" id="UGX97612.1"/>
    </source>
</evidence>
<organism evidence="1">
    <name type="scientific">Bradyrhizobium barranii subsp. barranii</name>
    <dbReference type="NCBI Taxonomy" id="2823807"/>
    <lineage>
        <taxon>Bacteria</taxon>
        <taxon>Pseudomonadati</taxon>
        <taxon>Pseudomonadota</taxon>
        <taxon>Alphaproteobacteria</taxon>
        <taxon>Hyphomicrobiales</taxon>
        <taxon>Nitrobacteraceae</taxon>
        <taxon>Bradyrhizobium</taxon>
        <taxon>Bradyrhizobium barranii</taxon>
    </lineage>
</organism>
<dbReference type="Proteomes" id="UP000564836">
    <property type="component" value="Chromosome"/>
</dbReference>
<dbReference type="AlphaFoldDB" id="A0A7Z0QMQ1"/>
<dbReference type="EMBL" id="CP088280">
    <property type="protein sequence ID" value="UGX97612.1"/>
    <property type="molecule type" value="Genomic_DNA"/>
</dbReference>
<reference evidence="2 3" key="3">
    <citation type="journal article" date="2022" name="Int. J. Syst. Evol. Microbiol.">
        <title>Strains of Bradyrhizobium barranii sp. nov. associated with legumes native to Canada are symbionts of soybeans and belong to different subspecies (subsp. barranii subsp. nov. and subsp. apii subsp. nov.) and symbiovars (sv. glycinearum and sv. septentrionale).</title>
        <authorList>
            <person name="Bromfield E.S.P."/>
            <person name="Cloutier S."/>
            <person name="Wasai-Hara S."/>
            <person name="Minamisawa K."/>
        </authorList>
    </citation>
    <scope>NUCLEOTIDE SEQUENCE [LARGE SCALE GENOMIC DNA]</scope>
    <source>
        <strain evidence="2 3">323S2</strain>
    </source>
</reference>
<reference evidence="1" key="2">
    <citation type="submission" date="2020-06" db="EMBL/GenBank/DDBJ databases">
        <title>Whole Genome Sequence of Bradyrhizobium sp. Strain 323S2.</title>
        <authorList>
            <person name="Bromfield E.S.P."/>
        </authorList>
    </citation>
    <scope>NUCLEOTIDE SEQUENCE [LARGE SCALE GENOMIC DNA]</scope>
    <source>
        <strain evidence="1">323S2</strain>
    </source>
</reference>
<accession>A0A7Z0QMQ1</accession>
<name>A0A7Z0QMQ1_9BRAD</name>
<evidence type="ECO:0008006" key="4">
    <source>
        <dbReference type="Google" id="ProtNLM"/>
    </source>
</evidence>